<feature type="chain" id="PRO_5043600517" evidence="1">
    <location>
        <begin position="25"/>
        <end position="42"/>
    </location>
</feature>
<sequence length="42" mass="4072">MSMQRSIAASGICLALGLSGGSLASSANAAVIDLNVNGEYTG</sequence>
<evidence type="ECO:0000313" key="3">
    <source>
        <dbReference type="Proteomes" id="UP001328733"/>
    </source>
</evidence>
<reference evidence="2 3" key="1">
    <citation type="submission" date="2024-01" db="EMBL/GenBank/DDBJ databases">
        <title>Genomic insights into the taxonomy and metabolism of the cyanobacterium Pannus brasiliensis CCIBt3594.</title>
        <authorList>
            <person name="Machado M."/>
            <person name="Botero N.B."/>
            <person name="Andreote A.P.D."/>
            <person name="Feitosa A.M.T."/>
            <person name="Popin R."/>
            <person name="Sivonen K."/>
            <person name="Fiore M.F."/>
        </authorList>
    </citation>
    <scope>NUCLEOTIDE SEQUENCE [LARGE SCALE GENOMIC DNA]</scope>
    <source>
        <strain evidence="2 3">CCIBt3594</strain>
    </source>
</reference>
<feature type="signal peptide" evidence="1">
    <location>
        <begin position="1"/>
        <end position="24"/>
    </location>
</feature>
<dbReference type="Proteomes" id="UP001328733">
    <property type="component" value="Unassembled WGS sequence"/>
</dbReference>
<name>A0AAW9QRL4_9CHRO</name>
<keyword evidence="1" id="KW-0732">Signal</keyword>
<comment type="caution">
    <text evidence="2">The sequence shown here is derived from an EMBL/GenBank/DDBJ whole genome shotgun (WGS) entry which is preliminary data.</text>
</comment>
<gene>
    <name evidence="2" type="ORF">V0288_06970</name>
</gene>
<dbReference type="RefSeq" id="WP_332864323.1">
    <property type="nucleotide sequence ID" value="NZ_JBAFSM010000010.1"/>
</dbReference>
<proteinExistence type="predicted"/>
<dbReference type="EMBL" id="JBAFSM010000010">
    <property type="protein sequence ID" value="MEG3436857.1"/>
    <property type="molecule type" value="Genomic_DNA"/>
</dbReference>
<accession>A0AAW9QRL4</accession>
<evidence type="ECO:0000313" key="2">
    <source>
        <dbReference type="EMBL" id="MEG3436857.1"/>
    </source>
</evidence>
<dbReference type="AlphaFoldDB" id="A0AAW9QRL4"/>
<evidence type="ECO:0000256" key="1">
    <source>
        <dbReference type="SAM" id="SignalP"/>
    </source>
</evidence>
<protein>
    <submittedName>
        <fullName evidence="2">Uncharacterized protein</fullName>
    </submittedName>
</protein>
<keyword evidence="3" id="KW-1185">Reference proteome</keyword>
<organism evidence="2 3">
    <name type="scientific">Pannus brasiliensis CCIBt3594</name>
    <dbReference type="NCBI Taxonomy" id="1427578"/>
    <lineage>
        <taxon>Bacteria</taxon>
        <taxon>Bacillati</taxon>
        <taxon>Cyanobacteriota</taxon>
        <taxon>Cyanophyceae</taxon>
        <taxon>Oscillatoriophycideae</taxon>
        <taxon>Chroococcales</taxon>
        <taxon>Microcystaceae</taxon>
        <taxon>Pannus</taxon>
    </lineage>
</organism>